<gene>
    <name evidence="1" type="ORF">BG011_010000</name>
</gene>
<reference evidence="1" key="1">
    <citation type="journal article" date="2020" name="Fungal Divers.">
        <title>Resolving the Mortierellaceae phylogeny through synthesis of multi-gene phylogenetics and phylogenomics.</title>
        <authorList>
            <person name="Vandepol N."/>
            <person name="Liber J."/>
            <person name="Desiro A."/>
            <person name="Na H."/>
            <person name="Kennedy M."/>
            <person name="Barry K."/>
            <person name="Grigoriev I.V."/>
            <person name="Miller A.N."/>
            <person name="O'Donnell K."/>
            <person name="Stajich J.E."/>
            <person name="Bonito G."/>
        </authorList>
    </citation>
    <scope>NUCLEOTIDE SEQUENCE</scope>
    <source>
        <strain evidence="1">KOD948</strain>
    </source>
</reference>
<name>A0A9P6U7I2_9FUNG</name>
<dbReference type="AlphaFoldDB" id="A0A9P6U7I2"/>
<protein>
    <submittedName>
        <fullName evidence="1">Uncharacterized protein</fullName>
    </submittedName>
</protein>
<keyword evidence="2" id="KW-1185">Reference proteome</keyword>
<dbReference type="EMBL" id="JAAAJA010000094">
    <property type="protein sequence ID" value="KAG0262565.1"/>
    <property type="molecule type" value="Genomic_DNA"/>
</dbReference>
<comment type="caution">
    <text evidence="1">The sequence shown here is derived from an EMBL/GenBank/DDBJ whole genome shotgun (WGS) entry which is preliminary data.</text>
</comment>
<sequence length="592" mass="66199">MADTTDQESMPSEQAQEKCDIGHCQYSNTGAALRQHRYKYHSDVTLNVGSFRGHAVPEFHEGKPMLRCLRCQEFCPSRDSFKKQHLMSMKCLWFVDKAPDVAEDIEDTEDIDDTEDIEDTEDIQDTDGLQFSQTSDNSVCLPTYDSLIPSDKSASKSFLLTRLWYCSFFVNVPTDFLTSFKKQKGSPSPGLRSSPSKRLNSSALVSISHPEQGIVRLGVELNFSVRDLGVREVPSQIEPIDGLLSLLADSPYKTMLSRSDWIEFPRCQRLPLAWDDLLSGCWVEKPVLNYATAVLFAGCVLYNPLNRQAALCLVAESYGRGLDIDVHAEKPIYIGQSVSSISQPSTSSLYPHAMVCHIQNDKNDHRLVIGCKIFNILFTEVWRVDKDCPSDRAFTAGSCCSAFPIVGSEEVRIFVDKRSFDLASDIASGQYIPRFEIDHLRQIRSNLCSEHSYRMGRASSYFISNMVSAQAASIFTLSMICPGYTDGSLVSSLLCRIAKDANAKGREAVLQKAVLVDVLRKVRTGQSSDRFLRLILNLFGDMNEINIFGDNVPANLEELLCELAAGISTALYDCNKKVVIPKLRQEICRLSR</sequence>
<evidence type="ECO:0000313" key="2">
    <source>
        <dbReference type="Proteomes" id="UP000726737"/>
    </source>
</evidence>
<dbReference type="OrthoDB" id="2427949at2759"/>
<accession>A0A9P6U7I2</accession>
<organism evidence="1 2">
    <name type="scientific">Mortierella polycephala</name>
    <dbReference type="NCBI Taxonomy" id="41804"/>
    <lineage>
        <taxon>Eukaryota</taxon>
        <taxon>Fungi</taxon>
        <taxon>Fungi incertae sedis</taxon>
        <taxon>Mucoromycota</taxon>
        <taxon>Mortierellomycotina</taxon>
        <taxon>Mortierellomycetes</taxon>
        <taxon>Mortierellales</taxon>
        <taxon>Mortierellaceae</taxon>
        <taxon>Mortierella</taxon>
    </lineage>
</organism>
<evidence type="ECO:0000313" key="1">
    <source>
        <dbReference type="EMBL" id="KAG0262565.1"/>
    </source>
</evidence>
<dbReference type="Proteomes" id="UP000726737">
    <property type="component" value="Unassembled WGS sequence"/>
</dbReference>
<proteinExistence type="predicted"/>